<proteinExistence type="predicted"/>
<protein>
    <submittedName>
        <fullName evidence="1">Uncharacterized protein</fullName>
    </submittedName>
</protein>
<sequence>MTTAGSDKPGANLNSNHSVVFLCLQSSNFCPKAIGELSRVYGTVFWSLFLVNAYVALERDQFVSAKAAYGWGCRLVSKQQKSLQEHSECCINFTRG</sequence>
<gene>
    <name evidence="1" type="ORF">CSSPJE1EN2_LOCUS9563</name>
</gene>
<dbReference type="Proteomes" id="UP001497522">
    <property type="component" value="Chromosome 16"/>
</dbReference>
<name>A0ABP1AVG3_9BRYO</name>
<accession>A0ABP1AVG3</accession>
<dbReference type="EMBL" id="OZ023717">
    <property type="protein sequence ID" value="CAK9866568.1"/>
    <property type="molecule type" value="Genomic_DNA"/>
</dbReference>
<organism evidence="1 2">
    <name type="scientific">Sphagnum jensenii</name>
    <dbReference type="NCBI Taxonomy" id="128206"/>
    <lineage>
        <taxon>Eukaryota</taxon>
        <taxon>Viridiplantae</taxon>
        <taxon>Streptophyta</taxon>
        <taxon>Embryophyta</taxon>
        <taxon>Bryophyta</taxon>
        <taxon>Sphagnophytina</taxon>
        <taxon>Sphagnopsida</taxon>
        <taxon>Sphagnales</taxon>
        <taxon>Sphagnaceae</taxon>
        <taxon>Sphagnum</taxon>
    </lineage>
</organism>
<evidence type="ECO:0000313" key="2">
    <source>
        <dbReference type="Proteomes" id="UP001497522"/>
    </source>
</evidence>
<keyword evidence="2" id="KW-1185">Reference proteome</keyword>
<evidence type="ECO:0000313" key="1">
    <source>
        <dbReference type="EMBL" id="CAK9866568.1"/>
    </source>
</evidence>
<reference evidence="1" key="1">
    <citation type="submission" date="2024-03" db="EMBL/GenBank/DDBJ databases">
        <authorList>
            <consortium name="ELIXIR-Norway"/>
            <consortium name="Elixir Norway"/>
        </authorList>
    </citation>
    <scope>NUCLEOTIDE SEQUENCE</scope>
</reference>